<keyword evidence="1" id="KW-0812">Transmembrane</keyword>
<evidence type="ECO:0000313" key="3">
    <source>
        <dbReference type="Proteomes" id="UP000078540"/>
    </source>
</evidence>
<protein>
    <submittedName>
        <fullName evidence="2">Uncharacterized protein</fullName>
    </submittedName>
</protein>
<keyword evidence="3" id="KW-1185">Reference proteome</keyword>
<feature type="transmembrane region" description="Helical" evidence="1">
    <location>
        <begin position="80"/>
        <end position="100"/>
    </location>
</feature>
<dbReference type="AlphaFoldDB" id="A0A195BV24"/>
<evidence type="ECO:0000256" key="1">
    <source>
        <dbReference type="SAM" id="Phobius"/>
    </source>
</evidence>
<accession>A0A195BV24</accession>
<organism evidence="2 3">
    <name type="scientific">Atta colombica</name>
    <dbReference type="NCBI Taxonomy" id="520822"/>
    <lineage>
        <taxon>Eukaryota</taxon>
        <taxon>Metazoa</taxon>
        <taxon>Ecdysozoa</taxon>
        <taxon>Arthropoda</taxon>
        <taxon>Hexapoda</taxon>
        <taxon>Insecta</taxon>
        <taxon>Pterygota</taxon>
        <taxon>Neoptera</taxon>
        <taxon>Endopterygota</taxon>
        <taxon>Hymenoptera</taxon>
        <taxon>Apocrita</taxon>
        <taxon>Aculeata</taxon>
        <taxon>Formicoidea</taxon>
        <taxon>Formicidae</taxon>
        <taxon>Myrmicinae</taxon>
        <taxon>Atta</taxon>
    </lineage>
</organism>
<proteinExistence type="predicted"/>
<keyword evidence="1" id="KW-1133">Transmembrane helix</keyword>
<reference evidence="2 3" key="1">
    <citation type="submission" date="2015-09" db="EMBL/GenBank/DDBJ databases">
        <title>Atta colombica WGS genome.</title>
        <authorList>
            <person name="Nygaard S."/>
            <person name="Hu H."/>
            <person name="Boomsma J."/>
            <person name="Zhang G."/>
        </authorList>
    </citation>
    <scope>NUCLEOTIDE SEQUENCE [LARGE SCALE GENOMIC DNA]</scope>
    <source>
        <strain evidence="2">Treedump-2</strain>
        <tissue evidence="2">Whole body</tissue>
    </source>
</reference>
<gene>
    <name evidence="2" type="ORF">ALC53_01609</name>
</gene>
<keyword evidence="1" id="KW-0472">Membrane</keyword>
<sequence length="174" mass="19886">MSRNSPDYTCAPFSGSGVHSPRARKTIRDTRGLSNRRLSSAYRACKKERRYAPNFITYNSLAAKDNNGSFSLFLKHNKKMILKTVVLPFVCFLVITFHLVCCSNTIKTTDSKNHVVNNFNGEIATWIIHIRNMAPAVCRRFIFFSTAHPRYSVKSSFMKKIVSFLIINKNNNVK</sequence>
<name>A0A195BV24_9HYME</name>
<dbReference type="Proteomes" id="UP000078540">
    <property type="component" value="Unassembled WGS sequence"/>
</dbReference>
<evidence type="ECO:0000313" key="2">
    <source>
        <dbReference type="EMBL" id="KYM91197.1"/>
    </source>
</evidence>
<dbReference type="EMBL" id="KQ976408">
    <property type="protein sequence ID" value="KYM91197.1"/>
    <property type="molecule type" value="Genomic_DNA"/>
</dbReference>